<evidence type="ECO:0000313" key="2">
    <source>
        <dbReference type="EMBL" id="MBO0517640.1"/>
    </source>
</evidence>
<evidence type="ECO:0000259" key="1">
    <source>
        <dbReference type="Pfam" id="PF03358"/>
    </source>
</evidence>
<dbReference type="InterPro" id="IPR050712">
    <property type="entry name" value="NAD(P)H-dep_reductase"/>
</dbReference>
<dbReference type="RefSeq" id="WP_206969540.1">
    <property type="nucleotide sequence ID" value="NZ_BAAAJJ010000002.1"/>
</dbReference>
<protein>
    <submittedName>
        <fullName evidence="2">NAD(P)H-dependent oxidoreductase</fullName>
    </submittedName>
</protein>
<dbReference type="PANTHER" id="PTHR30543">
    <property type="entry name" value="CHROMATE REDUCTASE"/>
    <property type="match status" value="1"/>
</dbReference>
<sequence length="196" mass="21560">MDLNTPPLRLTVIVASNRHGRFADTIAGWFLERARLRDDLDITVLDLAEADLPTALSYEPAPEVGTVLARVTPQLESAEAFVVITPEYNHSFPASLKSLIDWHFTQWQAKPVAFVSYGGMSGGLRAVEQLRQVFAEMHAVTVRETVSFHNARGHFDADGAHKDPEAPNGAAKVLIDQLAWWALALRDAKSVRAYGG</sequence>
<evidence type="ECO:0000313" key="3">
    <source>
        <dbReference type="Proteomes" id="UP000664167"/>
    </source>
</evidence>
<dbReference type="AlphaFoldDB" id="A0A939JMN8"/>
<organism evidence="2 3">
    <name type="scientific">Streptomyces beijiangensis</name>
    <dbReference type="NCBI Taxonomy" id="163361"/>
    <lineage>
        <taxon>Bacteria</taxon>
        <taxon>Bacillati</taxon>
        <taxon>Actinomycetota</taxon>
        <taxon>Actinomycetes</taxon>
        <taxon>Kitasatosporales</taxon>
        <taxon>Streptomycetaceae</taxon>
        <taxon>Streptomyces</taxon>
    </lineage>
</organism>
<dbReference type="GO" id="GO:0005829">
    <property type="term" value="C:cytosol"/>
    <property type="evidence" value="ECO:0007669"/>
    <property type="project" value="TreeGrafter"/>
</dbReference>
<dbReference type="InterPro" id="IPR005025">
    <property type="entry name" value="FMN_Rdtase-like_dom"/>
</dbReference>
<dbReference type="SUPFAM" id="SSF52218">
    <property type="entry name" value="Flavoproteins"/>
    <property type="match status" value="1"/>
</dbReference>
<feature type="domain" description="NADPH-dependent FMN reductase-like" evidence="1">
    <location>
        <begin position="9"/>
        <end position="151"/>
    </location>
</feature>
<gene>
    <name evidence="2" type="ORF">J0695_38705</name>
</gene>
<dbReference type="Proteomes" id="UP000664167">
    <property type="component" value="Unassembled WGS sequence"/>
</dbReference>
<dbReference type="GO" id="GO:0016491">
    <property type="term" value="F:oxidoreductase activity"/>
    <property type="evidence" value="ECO:0007669"/>
    <property type="project" value="InterPro"/>
</dbReference>
<dbReference type="EMBL" id="JAFLRJ010000729">
    <property type="protein sequence ID" value="MBO0517640.1"/>
    <property type="molecule type" value="Genomic_DNA"/>
</dbReference>
<dbReference type="PANTHER" id="PTHR30543:SF21">
    <property type="entry name" value="NAD(P)H-DEPENDENT FMN REDUCTASE LOT6"/>
    <property type="match status" value="1"/>
</dbReference>
<accession>A0A939JMN8</accession>
<comment type="caution">
    <text evidence="2">The sequence shown here is derived from an EMBL/GenBank/DDBJ whole genome shotgun (WGS) entry which is preliminary data.</text>
</comment>
<dbReference type="InterPro" id="IPR029039">
    <property type="entry name" value="Flavoprotein-like_sf"/>
</dbReference>
<name>A0A939JMN8_9ACTN</name>
<keyword evidence="3" id="KW-1185">Reference proteome</keyword>
<reference evidence="2" key="1">
    <citation type="submission" date="2021-03" db="EMBL/GenBank/DDBJ databases">
        <title>Streptomyces poriferae sp. nov., a novel marine sponge-derived Actinobacteria species with anti-MRSA activity.</title>
        <authorList>
            <person name="Sandoval-Powers M."/>
            <person name="Kralova S."/>
            <person name="Nguyen G.-S."/>
            <person name="Fawwal D."/>
            <person name="Degnes K."/>
            <person name="Klinkenberg G."/>
            <person name="Sletta H."/>
            <person name="Wentzel A."/>
            <person name="Liles M.R."/>
        </authorList>
    </citation>
    <scope>NUCLEOTIDE SEQUENCE</scope>
    <source>
        <strain evidence="2">DSM 41794</strain>
    </source>
</reference>
<proteinExistence type="predicted"/>
<dbReference type="Gene3D" id="3.40.50.360">
    <property type="match status" value="1"/>
</dbReference>
<dbReference type="Pfam" id="PF03358">
    <property type="entry name" value="FMN_red"/>
    <property type="match status" value="1"/>
</dbReference>
<dbReference type="GO" id="GO:0010181">
    <property type="term" value="F:FMN binding"/>
    <property type="evidence" value="ECO:0007669"/>
    <property type="project" value="TreeGrafter"/>
</dbReference>